<dbReference type="InterPro" id="IPR041694">
    <property type="entry name" value="ADH_N_2"/>
</dbReference>
<dbReference type="InterPro" id="IPR013149">
    <property type="entry name" value="ADH-like_C"/>
</dbReference>
<protein>
    <submittedName>
        <fullName evidence="3">Unannotated protein</fullName>
    </submittedName>
</protein>
<dbReference type="AlphaFoldDB" id="A0A6J5ZK10"/>
<dbReference type="Pfam" id="PF00107">
    <property type="entry name" value="ADH_zinc_N"/>
    <property type="match status" value="1"/>
</dbReference>
<accession>A0A6J5ZK10</accession>
<evidence type="ECO:0000259" key="2">
    <source>
        <dbReference type="SMART" id="SM00829"/>
    </source>
</evidence>
<dbReference type="InterPro" id="IPR011032">
    <property type="entry name" value="GroES-like_sf"/>
</dbReference>
<dbReference type="SUPFAM" id="SSF51735">
    <property type="entry name" value="NAD(P)-binding Rossmann-fold domains"/>
    <property type="match status" value="1"/>
</dbReference>
<keyword evidence="1" id="KW-0560">Oxidoreductase</keyword>
<gene>
    <name evidence="3" type="ORF">UFOPK3547_00617</name>
</gene>
<dbReference type="Pfam" id="PF16884">
    <property type="entry name" value="ADH_N_2"/>
    <property type="match status" value="1"/>
</dbReference>
<dbReference type="GO" id="GO:0016628">
    <property type="term" value="F:oxidoreductase activity, acting on the CH-CH group of donors, NAD or NADP as acceptor"/>
    <property type="evidence" value="ECO:0007669"/>
    <property type="project" value="InterPro"/>
</dbReference>
<evidence type="ECO:0000256" key="1">
    <source>
        <dbReference type="ARBA" id="ARBA00023002"/>
    </source>
</evidence>
<dbReference type="PANTHER" id="PTHR43205">
    <property type="entry name" value="PROSTAGLANDIN REDUCTASE"/>
    <property type="match status" value="1"/>
</dbReference>
<dbReference type="InterPro" id="IPR045010">
    <property type="entry name" value="MDR_fam"/>
</dbReference>
<dbReference type="FunFam" id="3.40.50.720:FF:000121">
    <property type="entry name" value="Prostaglandin reductase 2"/>
    <property type="match status" value="1"/>
</dbReference>
<sequence>MSEGNRRFLLAERPEGPVDENTFKLVTEEVPQIADGEALVRVKWISIDPTNRMWIGEEPTYLPPVAIGEEMRALGLGEVVESKSDDYPVGALVTGLTGWQDYTVTSAAAPLMTVPAGIPVEEPTLLGVLGMTGCTAYFGMLEIGDPQEGETVVVSAAAGAVGSVAGQLAKQRGARVVGIAGGPEKCAWLVDELGFDAAVDYKADDWRAQLKAATPDGIDVDFENVGGEIMEAVFSRLNMNARVALCGLISGYNDTEPAPGPRTFGNLLVQRVKLQGFIILDYYARFPEALEALGGMVAAGTLRSEETIVEGFEQLPTALNMLFAGENTGKLVVHIED</sequence>
<dbReference type="EMBL" id="CAESAN010000039">
    <property type="protein sequence ID" value="CAB4341522.1"/>
    <property type="molecule type" value="Genomic_DNA"/>
</dbReference>
<dbReference type="InterPro" id="IPR020843">
    <property type="entry name" value="ER"/>
</dbReference>
<feature type="domain" description="Enoyl reductase (ER)" evidence="2">
    <location>
        <begin position="16"/>
        <end position="333"/>
    </location>
</feature>
<proteinExistence type="predicted"/>
<organism evidence="3">
    <name type="scientific">freshwater metagenome</name>
    <dbReference type="NCBI Taxonomy" id="449393"/>
    <lineage>
        <taxon>unclassified sequences</taxon>
        <taxon>metagenomes</taxon>
        <taxon>ecological metagenomes</taxon>
    </lineage>
</organism>
<dbReference type="CDD" id="cd05288">
    <property type="entry name" value="PGDH"/>
    <property type="match status" value="1"/>
</dbReference>
<dbReference type="Gene3D" id="3.90.180.10">
    <property type="entry name" value="Medium-chain alcohol dehydrogenases, catalytic domain"/>
    <property type="match status" value="1"/>
</dbReference>
<dbReference type="SUPFAM" id="SSF50129">
    <property type="entry name" value="GroES-like"/>
    <property type="match status" value="1"/>
</dbReference>
<dbReference type="Gene3D" id="3.40.50.720">
    <property type="entry name" value="NAD(P)-binding Rossmann-like Domain"/>
    <property type="match status" value="1"/>
</dbReference>
<name>A0A6J5ZK10_9ZZZZ</name>
<reference evidence="3" key="1">
    <citation type="submission" date="2020-05" db="EMBL/GenBank/DDBJ databases">
        <authorList>
            <person name="Chiriac C."/>
            <person name="Salcher M."/>
            <person name="Ghai R."/>
            <person name="Kavagutti S V."/>
        </authorList>
    </citation>
    <scope>NUCLEOTIDE SEQUENCE</scope>
</reference>
<dbReference type="InterPro" id="IPR036291">
    <property type="entry name" value="NAD(P)-bd_dom_sf"/>
</dbReference>
<evidence type="ECO:0000313" key="3">
    <source>
        <dbReference type="EMBL" id="CAB4341522.1"/>
    </source>
</evidence>
<dbReference type="PANTHER" id="PTHR43205:SF7">
    <property type="entry name" value="PROSTAGLANDIN REDUCTASE 1"/>
    <property type="match status" value="1"/>
</dbReference>
<dbReference type="SMART" id="SM00829">
    <property type="entry name" value="PKS_ER"/>
    <property type="match status" value="1"/>
</dbReference>